<gene>
    <name evidence="2" type="ORF">L1F33_05720</name>
</gene>
<feature type="signal peptide" evidence="1">
    <location>
        <begin position="1"/>
        <end position="21"/>
    </location>
</feature>
<evidence type="ECO:0000256" key="1">
    <source>
        <dbReference type="SAM" id="SignalP"/>
    </source>
</evidence>
<sequence>MRSRRLAASTFTLAAAAAALAGCAREGELVINDGVGITAVRSACPAVGIPDYTGDITTFRAPASRTAADLDVTAAITNLRSTCNDSGERIYAEATFDVVARRTDVSGPRQIELPYFATVLRGGSSVVTKRIGTVTLNFADGQERASATGKAGAFVNQAEATLPEDIRQQITRRRRAGDADAAIDPLTDPAVRAAIQRATFELLVGFQLSEEQLAYNATR</sequence>
<dbReference type="RefSeq" id="WP_265560735.1">
    <property type="nucleotide sequence ID" value="NZ_CP092471.1"/>
</dbReference>
<dbReference type="Proteomes" id="UP001065265">
    <property type="component" value="Chromosome"/>
</dbReference>
<accession>A0ABY5T0W7</accession>
<dbReference type="PROSITE" id="PS51257">
    <property type="entry name" value="PROKAR_LIPOPROTEIN"/>
    <property type="match status" value="1"/>
</dbReference>
<feature type="chain" id="PRO_5045661480" evidence="1">
    <location>
        <begin position="22"/>
        <end position="219"/>
    </location>
</feature>
<name>A0ABY5T0W7_9SPHN</name>
<proteinExistence type="predicted"/>
<evidence type="ECO:0000313" key="3">
    <source>
        <dbReference type="Proteomes" id="UP001065265"/>
    </source>
</evidence>
<reference evidence="2" key="1">
    <citation type="submission" date="2022-02" db="EMBL/GenBank/DDBJ databases">
        <title>Qipengyuania spongiae sp. nov., isolated from marine sponge.</title>
        <authorList>
            <person name="Li Z."/>
            <person name="Zhang M."/>
        </authorList>
    </citation>
    <scope>NUCLEOTIDE SEQUENCE</scope>
    <source>
        <strain evidence="2">PHS-Z21</strain>
    </source>
</reference>
<organism evidence="2 3">
    <name type="scientific">Qipengyuania spongiae</name>
    <dbReference type="NCBI Taxonomy" id="2909673"/>
    <lineage>
        <taxon>Bacteria</taxon>
        <taxon>Pseudomonadati</taxon>
        <taxon>Pseudomonadota</taxon>
        <taxon>Alphaproteobacteria</taxon>
        <taxon>Sphingomonadales</taxon>
        <taxon>Erythrobacteraceae</taxon>
        <taxon>Qipengyuania</taxon>
    </lineage>
</organism>
<keyword evidence="3" id="KW-1185">Reference proteome</keyword>
<dbReference type="EMBL" id="CP092471">
    <property type="protein sequence ID" value="UVI40440.1"/>
    <property type="molecule type" value="Genomic_DNA"/>
</dbReference>
<evidence type="ECO:0000313" key="2">
    <source>
        <dbReference type="EMBL" id="UVI40440.1"/>
    </source>
</evidence>
<keyword evidence="1" id="KW-0732">Signal</keyword>
<protein>
    <submittedName>
        <fullName evidence="2">Uncharacterized protein</fullName>
    </submittedName>
</protein>